<proteinExistence type="inferred from homology"/>
<feature type="domain" description="Cytidyltransferase-like" evidence="12">
    <location>
        <begin position="10"/>
        <end position="193"/>
    </location>
</feature>
<keyword evidence="14" id="KW-1185">Reference proteome</keyword>
<dbReference type="NCBIfam" id="TIGR00125">
    <property type="entry name" value="cyt_tran_rel"/>
    <property type="match status" value="1"/>
</dbReference>
<keyword evidence="5 11" id="KW-0808">Transferase</keyword>
<keyword evidence="6 11" id="KW-0548">Nucleotidyltransferase</keyword>
<evidence type="ECO:0000256" key="1">
    <source>
        <dbReference type="ARBA" id="ARBA00002324"/>
    </source>
</evidence>
<dbReference type="GO" id="GO:0004515">
    <property type="term" value="F:nicotinate-nucleotide adenylyltransferase activity"/>
    <property type="evidence" value="ECO:0007669"/>
    <property type="project" value="UniProtKB-UniRule"/>
</dbReference>
<dbReference type="PANTHER" id="PTHR39321">
    <property type="entry name" value="NICOTINATE-NUCLEOTIDE ADENYLYLTRANSFERASE-RELATED"/>
    <property type="match status" value="1"/>
</dbReference>
<evidence type="ECO:0000256" key="7">
    <source>
        <dbReference type="ARBA" id="ARBA00022741"/>
    </source>
</evidence>
<evidence type="ECO:0000313" key="13">
    <source>
        <dbReference type="EMBL" id="TCV88072.1"/>
    </source>
</evidence>
<comment type="function">
    <text evidence="1 11">Catalyzes the reversible adenylation of nicotinate mononucleotide (NaMN) to nicotinic acid adenine dinucleotide (NaAD).</text>
</comment>
<keyword evidence="4 11" id="KW-0662">Pyridine nucleotide biosynthesis</keyword>
<protein>
    <recommendedName>
        <fullName evidence="11">Probable nicotinate-nucleotide adenylyltransferase</fullName>
        <ecNumber evidence="11">2.7.7.18</ecNumber>
    </recommendedName>
    <alternativeName>
        <fullName evidence="11">Deamido-NAD(+) diphosphorylase</fullName>
    </alternativeName>
    <alternativeName>
        <fullName evidence="11">Deamido-NAD(+) pyrophosphorylase</fullName>
    </alternativeName>
    <alternativeName>
        <fullName evidence="11">Nicotinate mononucleotide adenylyltransferase</fullName>
        <shortName evidence="11">NaMN adenylyltransferase</shortName>
    </alternativeName>
</protein>
<dbReference type="EMBL" id="SMCO01000004">
    <property type="protein sequence ID" value="TCV88072.1"/>
    <property type="molecule type" value="Genomic_DNA"/>
</dbReference>
<evidence type="ECO:0000256" key="6">
    <source>
        <dbReference type="ARBA" id="ARBA00022695"/>
    </source>
</evidence>
<comment type="similarity">
    <text evidence="3 11">Belongs to the NadD family.</text>
</comment>
<dbReference type="GO" id="GO:0009435">
    <property type="term" value="P:NAD+ biosynthetic process"/>
    <property type="evidence" value="ECO:0007669"/>
    <property type="project" value="UniProtKB-UniRule"/>
</dbReference>
<dbReference type="UniPathway" id="UPA00253">
    <property type="reaction ID" value="UER00332"/>
</dbReference>
<dbReference type="Gene3D" id="3.40.50.620">
    <property type="entry name" value="HUPs"/>
    <property type="match status" value="1"/>
</dbReference>
<keyword evidence="8 11" id="KW-0067">ATP-binding</keyword>
<evidence type="ECO:0000256" key="3">
    <source>
        <dbReference type="ARBA" id="ARBA00009014"/>
    </source>
</evidence>
<dbReference type="RefSeq" id="WP_124945711.1">
    <property type="nucleotide sequence ID" value="NZ_BHVT01000019.1"/>
</dbReference>
<dbReference type="CDD" id="cd02165">
    <property type="entry name" value="NMNAT"/>
    <property type="match status" value="1"/>
</dbReference>
<evidence type="ECO:0000313" key="14">
    <source>
        <dbReference type="Proteomes" id="UP000295367"/>
    </source>
</evidence>
<evidence type="ECO:0000256" key="9">
    <source>
        <dbReference type="ARBA" id="ARBA00023027"/>
    </source>
</evidence>
<dbReference type="Proteomes" id="UP000295367">
    <property type="component" value="Unassembled WGS sequence"/>
</dbReference>
<evidence type="ECO:0000256" key="4">
    <source>
        <dbReference type="ARBA" id="ARBA00022642"/>
    </source>
</evidence>
<dbReference type="GO" id="GO:0005524">
    <property type="term" value="F:ATP binding"/>
    <property type="evidence" value="ECO:0007669"/>
    <property type="project" value="UniProtKB-KW"/>
</dbReference>
<dbReference type="SUPFAM" id="SSF52374">
    <property type="entry name" value="Nucleotidylyl transferase"/>
    <property type="match status" value="1"/>
</dbReference>
<dbReference type="OrthoDB" id="5295945at2"/>
<reference evidence="13 14" key="1">
    <citation type="submission" date="2019-03" db="EMBL/GenBank/DDBJ databases">
        <title>Genomic Encyclopedia of Type Strains, Phase IV (KMG-IV): sequencing the most valuable type-strain genomes for metagenomic binning, comparative biology and taxonomic classification.</title>
        <authorList>
            <person name="Goeker M."/>
        </authorList>
    </citation>
    <scope>NUCLEOTIDE SEQUENCE [LARGE SCALE GENOMIC DNA]</scope>
    <source>
        <strain evidence="13 14">DSM 100309</strain>
    </source>
</reference>
<comment type="pathway">
    <text evidence="2 11">Cofactor biosynthesis; NAD(+) biosynthesis; deamido-NAD(+) from nicotinate D-ribonucleotide: step 1/1.</text>
</comment>
<evidence type="ECO:0000256" key="5">
    <source>
        <dbReference type="ARBA" id="ARBA00022679"/>
    </source>
</evidence>
<accession>A0A4R3Y8R5</accession>
<evidence type="ECO:0000256" key="10">
    <source>
        <dbReference type="ARBA" id="ARBA00048721"/>
    </source>
</evidence>
<dbReference type="HAMAP" id="MF_00244">
    <property type="entry name" value="NaMN_adenylyltr"/>
    <property type="match status" value="1"/>
</dbReference>
<comment type="catalytic activity">
    <reaction evidence="10 11">
        <text>nicotinate beta-D-ribonucleotide + ATP + H(+) = deamido-NAD(+) + diphosphate</text>
        <dbReference type="Rhea" id="RHEA:22860"/>
        <dbReference type="ChEBI" id="CHEBI:15378"/>
        <dbReference type="ChEBI" id="CHEBI:30616"/>
        <dbReference type="ChEBI" id="CHEBI:33019"/>
        <dbReference type="ChEBI" id="CHEBI:57502"/>
        <dbReference type="ChEBI" id="CHEBI:58437"/>
        <dbReference type="EC" id="2.7.7.18"/>
    </reaction>
</comment>
<gene>
    <name evidence="11" type="primary">nadD</name>
    <name evidence="13" type="ORF">EDC63_10429</name>
</gene>
<dbReference type="PANTHER" id="PTHR39321:SF3">
    <property type="entry name" value="PHOSPHOPANTETHEINE ADENYLYLTRANSFERASE"/>
    <property type="match status" value="1"/>
</dbReference>
<evidence type="ECO:0000256" key="11">
    <source>
        <dbReference type="HAMAP-Rule" id="MF_00244"/>
    </source>
</evidence>
<dbReference type="NCBIfam" id="NF000839">
    <property type="entry name" value="PRK00071.1-1"/>
    <property type="match status" value="1"/>
</dbReference>
<dbReference type="AlphaFoldDB" id="A0A4R3Y8R5"/>
<dbReference type="NCBIfam" id="NF000840">
    <property type="entry name" value="PRK00071.1-3"/>
    <property type="match status" value="1"/>
</dbReference>
<comment type="caution">
    <text evidence="13">The sequence shown here is derived from an EMBL/GenBank/DDBJ whole genome shotgun (WGS) entry which is preliminary data.</text>
</comment>
<organism evidence="13 14">
    <name type="scientific">Sulfurirhabdus autotrophica</name>
    <dbReference type="NCBI Taxonomy" id="1706046"/>
    <lineage>
        <taxon>Bacteria</taxon>
        <taxon>Pseudomonadati</taxon>
        <taxon>Pseudomonadota</taxon>
        <taxon>Betaproteobacteria</taxon>
        <taxon>Nitrosomonadales</taxon>
        <taxon>Sulfuricellaceae</taxon>
        <taxon>Sulfurirhabdus</taxon>
    </lineage>
</organism>
<dbReference type="InterPro" id="IPR005248">
    <property type="entry name" value="NadD/NMNAT"/>
</dbReference>
<dbReference type="Pfam" id="PF01467">
    <property type="entry name" value="CTP_transf_like"/>
    <property type="match status" value="1"/>
</dbReference>
<dbReference type="EC" id="2.7.7.18" evidence="11"/>
<dbReference type="InterPro" id="IPR014729">
    <property type="entry name" value="Rossmann-like_a/b/a_fold"/>
</dbReference>
<evidence type="ECO:0000256" key="2">
    <source>
        <dbReference type="ARBA" id="ARBA00005019"/>
    </source>
</evidence>
<name>A0A4R3Y8R5_9PROT</name>
<evidence type="ECO:0000259" key="12">
    <source>
        <dbReference type="Pfam" id="PF01467"/>
    </source>
</evidence>
<evidence type="ECO:0000256" key="8">
    <source>
        <dbReference type="ARBA" id="ARBA00022840"/>
    </source>
</evidence>
<dbReference type="NCBIfam" id="TIGR00482">
    <property type="entry name" value="nicotinate (nicotinamide) nucleotide adenylyltransferase"/>
    <property type="match status" value="1"/>
</dbReference>
<dbReference type="InterPro" id="IPR004821">
    <property type="entry name" value="Cyt_trans-like"/>
</dbReference>
<keyword evidence="7 11" id="KW-0547">Nucleotide-binding</keyword>
<keyword evidence="9 11" id="KW-0520">NAD</keyword>
<sequence>MSTLLAPIGIFGGTFDPVHFGHLRLAQELLTELALKEVRFIPAGRPPHRAEPAVSSSQRLEMVQLAIEANSRFVLDEREVRKDGLCYTVDTLGELRHEMGPEQPLCLLMGADQFLGLPSWHNWQALFALAHVVVAHRPGFPQISWADNMPDALQKEVISRQRTEVNALYTLPSGHIYTQPITPLDISATSIRNSLQRGQSPRYLLPDAVLDYIQTNNLYM</sequence>